<dbReference type="Proteomes" id="UP000789595">
    <property type="component" value="Unassembled WGS sequence"/>
</dbReference>
<proteinExistence type="predicted"/>
<evidence type="ECO:0000313" key="15">
    <source>
        <dbReference type="Proteomes" id="UP000789595"/>
    </source>
</evidence>
<dbReference type="SUPFAM" id="SSF81665">
    <property type="entry name" value="Calcium ATPase, transmembrane domain M"/>
    <property type="match status" value="1"/>
</dbReference>
<feature type="domain" description="P-type ATPase A" evidence="12">
    <location>
        <begin position="470"/>
        <end position="565"/>
    </location>
</feature>
<evidence type="ECO:0008006" key="16">
    <source>
        <dbReference type="Google" id="ProtNLM"/>
    </source>
</evidence>
<organism evidence="14 15">
    <name type="scientific">Pelagomonas calceolata</name>
    <dbReference type="NCBI Taxonomy" id="35677"/>
    <lineage>
        <taxon>Eukaryota</taxon>
        <taxon>Sar</taxon>
        <taxon>Stramenopiles</taxon>
        <taxon>Ochrophyta</taxon>
        <taxon>Pelagophyceae</taxon>
        <taxon>Pelagomonadales</taxon>
        <taxon>Pelagomonadaceae</taxon>
        <taxon>Pelagomonas</taxon>
    </lineage>
</organism>
<feature type="non-terminal residue" evidence="14">
    <location>
        <position position="894"/>
    </location>
</feature>
<evidence type="ECO:0000259" key="12">
    <source>
        <dbReference type="Pfam" id="PF00122"/>
    </source>
</evidence>
<dbReference type="SUPFAM" id="SSF81653">
    <property type="entry name" value="Calcium ATPase, transduction domain A"/>
    <property type="match status" value="1"/>
</dbReference>
<dbReference type="GO" id="GO:0046872">
    <property type="term" value="F:metal ion binding"/>
    <property type="evidence" value="ECO:0007669"/>
    <property type="project" value="UniProtKB-KW"/>
</dbReference>
<dbReference type="OrthoDB" id="48943at2759"/>
<dbReference type="Pfam" id="PF00690">
    <property type="entry name" value="Cation_ATPase_N"/>
    <property type="match status" value="1"/>
</dbReference>
<reference evidence="14" key="1">
    <citation type="submission" date="2021-11" db="EMBL/GenBank/DDBJ databases">
        <authorList>
            <consortium name="Genoscope - CEA"/>
            <person name="William W."/>
        </authorList>
    </citation>
    <scope>NUCLEOTIDE SEQUENCE</scope>
</reference>
<feature type="coiled-coil region" evidence="10">
    <location>
        <begin position="63"/>
        <end position="120"/>
    </location>
</feature>
<dbReference type="InterPro" id="IPR004014">
    <property type="entry name" value="ATPase_P-typ_cation-transptr_N"/>
</dbReference>
<dbReference type="SUPFAM" id="SSF81660">
    <property type="entry name" value="Metal cation-transporting ATPase, ATP-binding domain N"/>
    <property type="match status" value="1"/>
</dbReference>
<dbReference type="InterPro" id="IPR008250">
    <property type="entry name" value="ATPase_P-typ_transduc_dom_A_sf"/>
</dbReference>
<feature type="domain" description="Cation-transporting P-type ATPase N-terminal" evidence="13">
    <location>
        <begin position="306"/>
        <end position="355"/>
    </location>
</feature>
<dbReference type="GO" id="GO:0019829">
    <property type="term" value="F:ATPase-coupled monoatomic cation transmembrane transporter activity"/>
    <property type="evidence" value="ECO:0007669"/>
    <property type="project" value="TreeGrafter"/>
</dbReference>
<evidence type="ECO:0000256" key="5">
    <source>
        <dbReference type="ARBA" id="ARBA00022840"/>
    </source>
</evidence>
<evidence type="ECO:0000256" key="10">
    <source>
        <dbReference type="SAM" id="Coils"/>
    </source>
</evidence>
<comment type="caution">
    <text evidence="14">The sequence shown here is derived from an EMBL/GenBank/DDBJ whole genome shotgun (WGS) entry which is preliminary data.</text>
</comment>
<dbReference type="InterPro" id="IPR006544">
    <property type="entry name" value="P-type_TPase_V"/>
</dbReference>
<keyword evidence="15" id="KW-1185">Reference proteome</keyword>
<keyword evidence="10" id="KW-0175">Coiled coil</keyword>
<feature type="compositionally biased region" description="Pro residues" evidence="11">
    <location>
        <begin position="430"/>
        <end position="441"/>
    </location>
</feature>
<feature type="compositionally biased region" description="Basic and acidic residues" evidence="11">
    <location>
        <begin position="445"/>
        <end position="456"/>
    </location>
</feature>
<evidence type="ECO:0000256" key="3">
    <source>
        <dbReference type="ARBA" id="ARBA00022723"/>
    </source>
</evidence>
<evidence type="ECO:0000256" key="11">
    <source>
        <dbReference type="SAM" id="MobiDB-lite"/>
    </source>
</evidence>
<dbReference type="PRINTS" id="PR00119">
    <property type="entry name" value="CATATPASE"/>
</dbReference>
<dbReference type="PANTHER" id="PTHR45630">
    <property type="entry name" value="CATION-TRANSPORTING ATPASE-RELATED"/>
    <property type="match status" value="1"/>
</dbReference>
<evidence type="ECO:0000256" key="8">
    <source>
        <dbReference type="ARBA" id="ARBA00022989"/>
    </source>
</evidence>
<dbReference type="InterPro" id="IPR023299">
    <property type="entry name" value="ATPase_P-typ_cyto_dom_N"/>
</dbReference>
<dbReference type="InterPro" id="IPR023298">
    <property type="entry name" value="ATPase_P-typ_TM_dom_sf"/>
</dbReference>
<dbReference type="InterPro" id="IPR018303">
    <property type="entry name" value="ATPase_P-typ_P_site"/>
</dbReference>
<dbReference type="Gene3D" id="2.70.150.10">
    <property type="entry name" value="Calcium-transporting ATPase, cytoplasmic transduction domain A"/>
    <property type="match status" value="1"/>
</dbReference>
<evidence type="ECO:0000259" key="13">
    <source>
        <dbReference type="Pfam" id="PF00690"/>
    </source>
</evidence>
<dbReference type="AlphaFoldDB" id="A0A8J2SUX9"/>
<keyword evidence="4" id="KW-0547">Nucleotide-binding</keyword>
<dbReference type="EMBL" id="CAKKNE010000004">
    <property type="protein sequence ID" value="CAH0375361.1"/>
    <property type="molecule type" value="Genomic_DNA"/>
</dbReference>
<feature type="region of interest" description="Disordered" evidence="11">
    <location>
        <begin position="427"/>
        <end position="456"/>
    </location>
</feature>
<comment type="subcellular location">
    <subcellularLocation>
        <location evidence="1">Membrane</location>
        <topology evidence="1">Multi-pass membrane protein</topology>
    </subcellularLocation>
</comment>
<evidence type="ECO:0000256" key="9">
    <source>
        <dbReference type="ARBA" id="ARBA00023136"/>
    </source>
</evidence>
<accession>A0A8J2SUX9</accession>
<evidence type="ECO:0000256" key="6">
    <source>
        <dbReference type="ARBA" id="ARBA00022842"/>
    </source>
</evidence>
<dbReference type="GO" id="GO:0005524">
    <property type="term" value="F:ATP binding"/>
    <property type="evidence" value="ECO:0007669"/>
    <property type="project" value="UniProtKB-KW"/>
</dbReference>
<keyword evidence="7" id="KW-1278">Translocase</keyword>
<keyword evidence="3" id="KW-0479">Metal-binding</keyword>
<sequence>MHLQHPRSIDSVRIYAPSPAKRYGLIALAAVAYAASLTACYRTAGVPYAKALEEGKALDDKDHARLAQKAAQHSAKLQRQKAQKLVEQLVDQQVDDAENKTKANSERKKAEEALARAAKLAEHTMASIKRGENKTDEELAIEVFGEDYVPEPEKEDDRSLPSKRLPSAAACLFLFLVLTFHALYHLMCRWVVPFKAATRFRETDQMSNRAYALILPKKHKGRPALCPVRSARVGAGLVVDYQRQLYEYWGPEADEEEAAASDTDDGSVEEIVVDDDDDVQGEGRENGSLRRVAPPLALDVAHYARAAGLDARAAEAARERYGKNVVEVRVPGFLELYREQLLSPIAMFQVFTSLLWLLDAYWQYVGFTLFSIVTMEAGTVMQRRKTLQSLSGMSARAAPVLCLRDGQWQDVSSDELLPGDLISIARRRPPPLPAESPPPSPQSAEEARKRADARREFEKKRNAHFRAQPSIIPCDCVLVQGSAVTNEATLTGESTPQMKDALDAAEDRALAFEGADRVATLFSGTDLVNSTPGDGPHAPPDGGAVAYVLRTGFSSAQGELMQMIEFSQQGVSSDTFETLLALGILLLFALASAAYVFREGLRKGDRTTHELLLRCVIIVTSVVPRQLPMQMALAVNTALMALMKRGIMAVEPYRVPFAGRLEHCLFDKTGTLTTDRLVPAGVVGPAGGALRPFAEAPPEAAVVVAACHALVGADDDDTLVGDPIELTAVRALGWTYDPKAETARGPRTAARIRRRFHFSSALQRMSVVADVDGVATALVKGSPEAVGALLRQAPAWFEPAYVGLAERGLRVLALASRRCDGDVERRDDVERDLELCGLAAFECKTRADSRVVVTALAQSAHRVAMVTGDAPLTALHVARECNIADGRPALVLEA</sequence>
<keyword evidence="8" id="KW-1133">Transmembrane helix</keyword>
<gene>
    <name evidence="14" type="ORF">PECAL_4P26930</name>
</gene>
<keyword evidence="6" id="KW-0460">Magnesium</keyword>
<dbReference type="Gene3D" id="3.40.50.1000">
    <property type="entry name" value="HAD superfamily/HAD-like"/>
    <property type="match status" value="1"/>
</dbReference>
<dbReference type="GO" id="GO:0140358">
    <property type="term" value="F:P-type transmembrane transporter activity"/>
    <property type="evidence" value="ECO:0007669"/>
    <property type="project" value="InterPro"/>
</dbReference>
<keyword evidence="9" id="KW-0472">Membrane</keyword>
<dbReference type="InterPro" id="IPR059000">
    <property type="entry name" value="ATPase_P-type_domA"/>
</dbReference>
<dbReference type="PROSITE" id="PS00154">
    <property type="entry name" value="ATPASE_E1_E2"/>
    <property type="match status" value="1"/>
</dbReference>
<name>A0A8J2SUX9_9STRA</name>
<evidence type="ECO:0000313" key="14">
    <source>
        <dbReference type="EMBL" id="CAH0375361.1"/>
    </source>
</evidence>
<dbReference type="Pfam" id="PF00122">
    <property type="entry name" value="E1-E2_ATPase"/>
    <property type="match status" value="1"/>
</dbReference>
<evidence type="ECO:0000256" key="1">
    <source>
        <dbReference type="ARBA" id="ARBA00004141"/>
    </source>
</evidence>
<evidence type="ECO:0000256" key="4">
    <source>
        <dbReference type="ARBA" id="ARBA00022741"/>
    </source>
</evidence>
<evidence type="ECO:0000256" key="7">
    <source>
        <dbReference type="ARBA" id="ARBA00022967"/>
    </source>
</evidence>
<dbReference type="GO" id="GO:0016020">
    <property type="term" value="C:membrane"/>
    <property type="evidence" value="ECO:0007669"/>
    <property type="project" value="UniProtKB-SubCell"/>
</dbReference>
<dbReference type="PANTHER" id="PTHR45630:SF6">
    <property type="entry name" value="CATION-TRANSPORTING P-TYPE ATPASE N-TERMINAL DOMAIN-CONTAINING PROTEIN"/>
    <property type="match status" value="1"/>
</dbReference>
<keyword evidence="2" id="KW-0812">Transmembrane</keyword>
<protein>
    <recommendedName>
        <fullName evidence="16">Cation-transporting ATPase</fullName>
    </recommendedName>
</protein>
<keyword evidence="5" id="KW-0067">ATP-binding</keyword>
<evidence type="ECO:0000256" key="2">
    <source>
        <dbReference type="ARBA" id="ARBA00022692"/>
    </source>
</evidence>
<dbReference type="InterPro" id="IPR023214">
    <property type="entry name" value="HAD_sf"/>
</dbReference>
<dbReference type="Gene3D" id="3.40.1110.10">
    <property type="entry name" value="Calcium-transporting ATPase, cytoplasmic domain N"/>
    <property type="match status" value="1"/>
</dbReference>